<sequence length="119" mass="13816">MGSNEGCIRRAFTLNDKFNPEQANFVGTPVREKSSEFSVQKHSKKTSCSTFASNSTPKERGWKRFTMICKNDSNKEKESFQALRKKEEPNLKKQEFKIAIRRLPHFKSVPRFGSLPRFL</sequence>
<reference evidence="1" key="1">
    <citation type="submission" date="2013-05" db="EMBL/GenBank/DDBJ databases">
        <authorList>
            <person name="Harkins D.M."/>
            <person name="Durkin A.S."/>
            <person name="Brinkac L.M."/>
            <person name="Haft D.H."/>
            <person name="Selengut J.D."/>
            <person name="Sanka R."/>
            <person name="DePew J."/>
            <person name="Purushe J."/>
            <person name="Hartskeerl R.A."/>
            <person name="Ahmed A."/>
            <person name="van der Linden H."/>
            <person name="Goris M.G.A."/>
            <person name="Vinetz J.M."/>
            <person name="Sutton G.G."/>
            <person name="Nierman W.C."/>
            <person name="Fouts D.E."/>
        </authorList>
    </citation>
    <scope>NUCLEOTIDE SEQUENCE [LARGE SCALE GENOMIC DNA]</scope>
    <source>
        <strain evidence="1">L 60</strain>
    </source>
</reference>
<protein>
    <submittedName>
        <fullName evidence="1">Uncharacterized protein</fullName>
    </submittedName>
</protein>
<accession>V6HXW3</accession>
<dbReference type="Proteomes" id="UP000018747">
    <property type="component" value="Unassembled WGS sequence"/>
</dbReference>
<dbReference type="EMBL" id="AHMT02000034">
    <property type="protein sequence ID" value="EQA62346.1"/>
    <property type="molecule type" value="Genomic_DNA"/>
</dbReference>
<keyword evidence="2" id="KW-1185">Reference proteome</keyword>
<proteinExistence type="predicted"/>
<organism evidence="1 2">
    <name type="scientific">Leptospira alexanderi serovar Manhao 3 str. L 60</name>
    <dbReference type="NCBI Taxonomy" id="1049759"/>
    <lineage>
        <taxon>Bacteria</taxon>
        <taxon>Pseudomonadati</taxon>
        <taxon>Spirochaetota</taxon>
        <taxon>Spirochaetia</taxon>
        <taxon>Leptospirales</taxon>
        <taxon>Leptospiraceae</taxon>
        <taxon>Leptospira</taxon>
    </lineage>
</organism>
<dbReference type="AlphaFoldDB" id="V6HXW3"/>
<evidence type="ECO:0000313" key="2">
    <source>
        <dbReference type="Proteomes" id="UP000018747"/>
    </source>
</evidence>
<name>V6HXW3_9LEPT</name>
<evidence type="ECO:0000313" key="1">
    <source>
        <dbReference type="EMBL" id="EQA62346.1"/>
    </source>
</evidence>
<gene>
    <name evidence="1" type="ORF">LEP1GSC062_3517</name>
</gene>
<comment type="caution">
    <text evidence="1">The sequence shown here is derived from an EMBL/GenBank/DDBJ whole genome shotgun (WGS) entry which is preliminary data.</text>
</comment>